<proteinExistence type="predicted"/>
<dbReference type="InterPro" id="IPR011990">
    <property type="entry name" value="TPR-like_helical_dom_sf"/>
</dbReference>
<evidence type="ECO:0000313" key="6">
    <source>
        <dbReference type="Proteomes" id="UP000285060"/>
    </source>
</evidence>
<reference evidence="5 6" key="1">
    <citation type="submission" date="2018-08" db="EMBL/GenBank/DDBJ databases">
        <title>Aphanomyces genome sequencing and annotation.</title>
        <authorList>
            <person name="Minardi D."/>
            <person name="Oidtmann B."/>
            <person name="Van Der Giezen M."/>
            <person name="Studholme D.J."/>
        </authorList>
    </citation>
    <scope>NUCLEOTIDE SEQUENCE [LARGE SCALE GENOMIC DNA]</scope>
    <source>
        <strain evidence="5 6">NJM0002</strain>
    </source>
</reference>
<evidence type="ECO:0000313" key="5">
    <source>
        <dbReference type="EMBL" id="RHY25576.1"/>
    </source>
</evidence>
<comment type="caution">
    <text evidence="5">The sequence shown here is derived from an EMBL/GenBank/DDBJ whole genome shotgun (WGS) entry which is preliminary data.</text>
</comment>
<protein>
    <recommendedName>
        <fullName evidence="4">WW domain-containing protein</fullName>
    </recommendedName>
</protein>
<dbReference type="PROSITE" id="PS01159">
    <property type="entry name" value="WW_DOMAIN_1"/>
    <property type="match status" value="1"/>
</dbReference>
<feature type="compositionally biased region" description="Basic residues" evidence="1">
    <location>
        <begin position="401"/>
        <end position="413"/>
    </location>
</feature>
<feature type="signal peptide" evidence="3">
    <location>
        <begin position="1"/>
        <end position="16"/>
    </location>
</feature>
<feature type="domain" description="WW" evidence="4">
    <location>
        <begin position="73"/>
        <end position="97"/>
    </location>
</feature>
<dbReference type="InterPro" id="IPR001202">
    <property type="entry name" value="WW_dom"/>
</dbReference>
<dbReference type="EMBL" id="QUSY01001253">
    <property type="protein sequence ID" value="RHY25576.1"/>
    <property type="molecule type" value="Genomic_DNA"/>
</dbReference>
<feature type="chain" id="PRO_5018706848" description="WW domain-containing protein" evidence="3">
    <location>
        <begin position="17"/>
        <end position="413"/>
    </location>
</feature>
<gene>
    <name evidence="5" type="ORF">DYB32_008223</name>
</gene>
<feature type="transmembrane region" description="Helical" evidence="2">
    <location>
        <begin position="358"/>
        <end position="383"/>
    </location>
</feature>
<evidence type="ECO:0000259" key="4">
    <source>
        <dbReference type="PROSITE" id="PS01159"/>
    </source>
</evidence>
<evidence type="ECO:0000256" key="1">
    <source>
        <dbReference type="SAM" id="MobiDB-lite"/>
    </source>
</evidence>
<organism evidence="5 6">
    <name type="scientific">Aphanomyces invadans</name>
    <dbReference type="NCBI Taxonomy" id="157072"/>
    <lineage>
        <taxon>Eukaryota</taxon>
        <taxon>Sar</taxon>
        <taxon>Stramenopiles</taxon>
        <taxon>Oomycota</taxon>
        <taxon>Saprolegniomycetes</taxon>
        <taxon>Saprolegniales</taxon>
        <taxon>Verrucalvaceae</taxon>
        <taxon>Aphanomyces</taxon>
    </lineage>
</organism>
<dbReference type="VEuPathDB" id="FungiDB:H310_02395"/>
<dbReference type="SUPFAM" id="SSF48452">
    <property type="entry name" value="TPR-like"/>
    <property type="match status" value="1"/>
</dbReference>
<dbReference type="Proteomes" id="UP000285060">
    <property type="component" value="Unassembled WGS sequence"/>
</dbReference>
<accession>A0A3R7CVT5</accession>
<keyword evidence="2" id="KW-0812">Transmembrane</keyword>
<name>A0A3R7CVT5_9STRA</name>
<keyword evidence="2" id="KW-1133">Transmembrane helix</keyword>
<evidence type="ECO:0000256" key="3">
    <source>
        <dbReference type="SAM" id="SignalP"/>
    </source>
</evidence>
<evidence type="ECO:0000256" key="2">
    <source>
        <dbReference type="SAM" id="Phobius"/>
    </source>
</evidence>
<dbReference type="AlphaFoldDB" id="A0A3R7CVT5"/>
<keyword evidence="3" id="KW-0732">Signal</keyword>
<sequence length="413" mass="46892">MRKAALVGWFVLSCSALTIEELAPYSQFQEDLLLRNVHPFGIVFADPDAVPEQGTSPDGAFCATGEFGALEYWERVRQDGHVFFYCNARHTSQWQPPCIHLMPDFDLDADDPRRFPFPMSVERLDLSGAVKKEYGASADDNQAGALELGTPSDIPDDIYDGMPLHTYEGHIHDQFFTFHGYLDHLQGVSFRPHFHKIPRELHEEAVASLPKHIVVGNIDDVYLLALQDVVGLEVELEHVVREALEDDVPDPMMYTVSHFSVDQRKAVAAAWADLSTLALARANVTIAMNALRRSIYWLRHYHVAYMKMARVLSTLGYMDDACECLQILLDNEPDHVAKLRTEFSFCPMLHSRKTASILYHPVVMLFLQVGTLTVAFVLFVWWVKRQDIDSPPPPTTATDKRQRKAPHRGRHLK</sequence>
<keyword evidence="2" id="KW-0472">Membrane</keyword>
<keyword evidence="6" id="KW-1185">Reference proteome</keyword>
<feature type="region of interest" description="Disordered" evidence="1">
    <location>
        <begin position="392"/>
        <end position="413"/>
    </location>
</feature>